<accession>A0A8X6MF59</accession>
<dbReference type="EMBL" id="BMAV01026742">
    <property type="protein sequence ID" value="GFS52933.1"/>
    <property type="molecule type" value="Genomic_DNA"/>
</dbReference>
<dbReference type="Proteomes" id="UP000886998">
    <property type="component" value="Unassembled WGS sequence"/>
</dbReference>
<comment type="caution">
    <text evidence="1">The sequence shown here is derived from an EMBL/GenBank/DDBJ whole genome shotgun (WGS) entry which is preliminary data.</text>
</comment>
<protein>
    <submittedName>
        <fullName evidence="1">Uncharacterized protein</fullName>
    </submittedName>
</protein>
<gene>
    <name evidence="1" type="ORF">TNIN_186871</name>
</gene>
<organism evidence="1 2">
    <name type="scientific">Trichonephila inaurata madagascariensis</name>
    <dbReference type="NCBI Taxonomy" id="2747483"/>
    <lineage>
        <taxon>Eukaryota</taxon>
        <taxon>Metazoa</taxon>
        <taxon>Ecdysozoa</taxon>
        <taxon>Arthropoda</taxon>
        <taxon>Chelicerata</taxon>
        <taxon>Arachnida</taxon>
        <taxon>Araneae</taxon>
        <taxon>Araneomorphae</taxon>
        <taxon>Entelegynae</taxon>
        <taxon>Araneoidea</taxon>
        <taxon>Nephilidae</taxon>
        <taxon>Trichonephila</taxon>
        <taxon>Trichonephila inaurata</taxon>
    </lineage>
</organism>
<evidence type="ECO:0000313" key="1">
    <source>
        <dbReference type="EMBL" id="GFS52933.1"/>
    </source>
</evidence>
<evidence type="ECO:0000313" key="2">
    <source>
        <dbReference type="Proteomes" id="UP000886998"/>
    </source>
</evidence>
<name>A0A8X6MF59_9ARAC</name>
<reference evidence="1" key="1">
    <citation type="submission" date="2020-08" db="EMBL/GenBank/DDBJ databases">
        <title>Multicomponent nature underlies the extraordinary mechanical properties of spider dragline silk.</title>
        <authorList>
            <person name="Kono N."/>
            <person name="Nakamura H."/>
            <person name="Mori M."/>
            <person name="Yoshida Y."/>
            <person name="Ohtoshi R."/>
            <person name="Malay A.D."/>
            <person name="Moran D.A.P."/>
            <person name="Tomita M."/>
            <person name="Numata K."/>
            <person name="Arakawa K."/>
        </authorList>
    </citation>
    <scope>NUCLEOTIDE SEQUENCE</scope>
</reference>
<proteinExistence type="predicted"/>
<sequence>MEFKSGHGTKQGKIRIANFSSSRNGRLDMAVAYRCISVMGLFPSATEFEDKYAGSGDVTTGTFVSLKLDVIQPIFLSKS</sequence>
<keyword evidence="2" id="KW-1185">Reference proteome</keyword>
<dbReference type="AlphaFoldDB" id="A0A8X6MF59"/>